<dbReference type="PANTHER" id="PTHR34310:SF5">
    <property type="entry name" value="DUF427 DOMAIN PROTEIN (AFU_ORTHOLOGUE AFUA_3G02220)"/>
    <property type="match status" value="1"/>
</dbReference>
<accession>A0A939HA52</accession>
<reference evidence="2" key="1">
    <citation type="submission" date="2021-03" db="EMBL/GenBank/DDBJ databases">
        <title>Proteiniclasticum marinus sp. nov., isolated from tidal flat sediment.</title>
        <authorList>
            <person name="Namirimu T."/>
            <person name="Yang J.-A."/>
            <person name="Yang S.-H."/>
            <person name="Kim Y.-J."/>
            <person name="Kwon K.K."/>
        </authorList>
    </citation>
    <scope>NUCLEOTIDE SEQUENCE</scope>
    <source>
        <strain evidence="2">SCR006</strain>
    </source>
</reference>
<dbReference type="PANTHER" id="PTHR34310">
    <property type="entry name" value="DUF427 DOMAIN PROTEIN (AFU_ORTHOLOGUE AFUA_3G02220)"/>
    <property type="match status" value="1"/>
</dbReference>
<dbReference type="AlphaFoldDB" id="A0A939HA52"/>
<dbReference type="Gene3D" id="2.170.150.40">
    <property type="entry name" value="Domain of unknown function (DUF427)"/>
    <property type="match status" value="1"/>
</dbReference>
<name>A0A939HA52_9CLOT</name>
<dbReference type="Proteomes" id="UP000664218">
    <property type="component" value="Unassembled WGS sequence"/>
</dbReference>
<keyword evidence="3" id="KW-1185">Reference proteome</keyword>
<gene>
    <name evidence="2" type="ORF">J3A84_05705</name>
</gene>
<organism evidence="2 3">
    <name type="scientific">Proteiniclasticum aestuarii</name>
    <dbReference type="NCBI Taxonomy" id="2817862"/>
    <lineage>
        <taxon>Bacteria</taxon>
        <taxon>Bacillati</taxon>
        <taxon>Bacillota</taxon>
        <taxon>Clostridia</taxon>
        <taxon>Eubacteriales</taxon>
        <taxon>Clostridiaceae</taxon>
        <taxon>Proteiniclasticum</taxon>
    </lineage>
</organism>
<evidence type="ECO:0000259" key="1">
    <source>
        <dbReference type="Pfam" id="PF04248"/>
    </source>
</evidence>
<dbReference type="InterPro" id="IPR007361">
    <property type="entry name" value="DUF427"/>
</dbReference>
<protein>
    <submittedName>
        <fullName evidence="2">DUF427 domain-containing protein</fullName>
    </submittedName>
</protein>
<sequence length="92" mass="10836">MKVVYKDTVFAESDRTEIVENNHYFPREDVKMEHFTKSDKQYTCPWKGDATYYHIQAGEDQLKNAAWSYENPKEKAKNIAGHLAFESKYVKP</sequence>
<dbReference type="Pfam" id="PF04248">
    <property type="entry name" value="NTP_transf_9"/>
    <property type="match status" value="1"/>
</dbReference>
<dbReference type="InterPro" id="IPR038694">
    <property type="entry name" value="DUF427_sf"/>
</dbReference>
<proteinExistence type="predicted"/>
<feature type="domain" description="DUF427" evidence="1">
    <location>
        <begin position="1"/>
        <end position="86"/>
    </location>
</feature>
<evidence type="ECO:0000313" key="3">
    <source>
        <dbReference type="Proteomes" id="UP000664218"/>
    </source>
</evidence>
<dbReference type="RefSeq" id="WP_207599041.1">
    <property type="nucleotide sequence ID" value="NZ_JAFNJU010000003.1"/>
</dbReference>
<comment type="caution">
    <text evidence="2">The sequence shown here is derived from an EMBL/GenBank/DDBJ whole genome shotgun (WGS) entry which is preliminary data.</text>
</comment>
<evidence type="ECO:0000313" key="2">
    <source>
        <dbReference type="EMBL" id="MBO1264535.1"/>
    </source>
</evidence>
<dbReference type="EMBL" id="JAFNJU010000003">
    <property type="protein sequence ID" value="MBO1264535.1"/>
    <property type="molecule type" value="Genomic_DNA"/>
</dbReference>